<evidence type="ECO:0000256" key="6">
    <source>
        <dbReference type="RuleBase" id="RU004466"/>
    </source>
</evidence>
<dbReference type="GO" id="GO:0008299">
    <property type="term" value="P:isoprenoid biosynthetic process"/>
    <property type="evidence" value="ECO:0007669"/>
    <property type="project" value="InterPro"/>
</dbReference>
<keyword evidence="3 6" id="KW-0808">Transferase</keyword>
<evidence type="ECO:0000256" key="5">
    <source>
        <dbReference type="ARBA" id="ARBA00022842"/>
    </source>
</evidence>
<dbReference type="OrthoDB" id="1792811at2"/>
<keyword evidence="5" id="KW-0460">Magnesium</keyword>
<dbReference type="SFLD" id="SFLDG01211">
    <property type="entry name" value="Competence_Regulatory_Protein"/>
    <property type="match status" value="1"/>
</dbReference>
<gene>
    <name evidence="7" type="ORF">A8708_16255</name>
</gene>
<dbReference type="EMBL" id="LYPB01000094">
    <property type="protein sequence ID" value="OAS13402.1"/>
    <property type="molecule type" value="Genomic_DNA"/>
</dbReference>
<evidence type="ECO:0000256" key="1">
    <source>
        <dbReference type="ARBA" id="ARBA00001946"/>
    </source>
</evidence>
<dbReference type="GO" id="GO:0046872">
    <property type="term" value="F:metal ion binding"/>
    <property type="evidence" value="ECO:0007669"/>
    <property type="project" value="UniProtKB-KW"/>
</dbReference>
<dbReference type="InterPro" id="IPR000092">
    <property type="entry name" value="Polyprenyl_synt"/>
</dbReference>
<evidence type="ECO:0000313" key="7">
    <source>
        <dbReference type="EMBL" id="OAS13402.1"/>
    </source>
</evidence>
<dbReference type="SFLD" id="SFLDS00005">
    <property type="entry name" value="Isoprenoid_Synthase_Type_I"/>
    <property type="match status" value="1"/>
</dbReference>
<keyword evidence="4" id="KW-0479">Metal-binding</keyword>
<dbReference type="Gene3D" id="1.10.600.10">
    <property type="entry name" value="Farnesyl Diphosphate Synthase"/>
    <property type="match status" value="1"/>
</dbReference>
<evidence type="ECO:0000256" key="2">
    <source>
        <dbReference type="ARBA" id="ARBA00006706"/>
    </source>
</evidence>
<dbReference type="InterPro" id="IPR033965">
    <property type="entry name" value="ComQ"/>
</dbReference>
<dbReference type="InterPro" id="IPR008949">
    <property type="entry name" value="Isoprenoid_synthase_dom_sf"/>
</dbReference>
<comment type="similarity">
    <text evidence="2 6">Belongs to the FPP/GGPP synthase family.</text>
</comment>
<dbReference type="GO" id="GO:0004659">
    <property type="term" value="F:prenyltransferase activity"/>
    <property type="evidence" value="ECO:0007669"/>
    <property type="project" value="InterPro"/>
</dbReference>
<keyword evidence="8" id="KW-1185">Reference proteome</keyword>
<dbReference type="AlphaFoldDB" id="A0A197ZX47"/>
<organism evidence="7 8">
    <name type="scientific">Paenibacillus oryzisoli</name>
    <dbReference type="NCBI Taxonomy" id="1850517"/>
    <lineage>
        <taxon>Bacteria</taxon>
        <taxon>Bacillati</taxon>
        <taxon>Bacillota</taxon>
        <taxon>Bacilli</taxon>
        <taxon>Bacillales</taxon>
        <taxon>Paenibacillaceae</taxon>
        <taxon>Paenibacillus</taxon>
    </lineage>
</organism>
<sequence>MQDIQQHMVRMMDDYMFDEDLKTLLRSCMSDKETASLSWSKVTLSTHAMLGGSSSDIHRRAALTELIVLILDMVDDLQDQDNETKPWMRVDTASALNAVLALLMGVVGELGKMNASGTMLVEISKIIARSINGQHKDVINAVSTVDEYLWMTQEKSGSLFRLACFLGYADTACTEGTIEQLHQIADCVGLLHQIQNDVRDLVRYDEKSDLMAKKRTLPILYLLSIEDEEFSPVKAYYRGEITAEHLAAKEDVVKQLIQDSGCLEYARIVQSVCTQKAEEIWAELPALSPWKEEFRTLTWGDFIHDVAEVEQA</sequence>
<dbReference type="Proteomes" id="UP000078454">
    <property type="component" value="Unassembled WGS sequence"/>
</dbReference>
<dbReference type="PANTHER" id="PTHR12001">
    <property type="entry name" value="GERANYLGERANYL PYROPHOSPHATE SYNTHASE"/>
    <property type="match status" value="1"/>
</dbReference>
<protein>
    <recommendedName>
        <fullName evidence="9">Polyprenyl synthetase</fullName>
    </recommendedName>
</protein>
<dbReference type="STRING" id="1850517.A8708_16255"/>
<comment type="cofactor">
    <cofactor evidence="1">
        <name>Mg(2+)</name>
        <dbReference type="ChEBI" id="CHEBI:18420"/>
    </cofactor>
</comment>
<dbReference type="SUPFAM" id="SSF48576">
    <property type="entry name" value="Terpenoid synthases"/>
    <property type="match status" value="1"/>
</dbReference>
<evidence type="ECO:0000256" key="3">
    <source>
        <dbReference type="ARBA" id="ARBA00022679"/>
    </source>
</evidence>
<name>A0A197ZX47_9BACL</name>
<dbReference type="RefSeq" id="WP_068671360.1">
    <property type="nucleotide sequence ID" value="NZ_LYPB01000094.1"/>
</dbReference>
<proteinExistence type="inferred from homology"/>
<evidence type="ECO:0008006" key="9">
    <source>
        <dbReference type="Google" id="ProtNLM"/>
    </source>
</evidence>
<dbReference type="CDD" id="cd00867">
    <property type="entry name" value="Trans_IPPS"/>
    <property type="match status" value="1"/>
</dbReference>
<comment type="caution">
    <text evidence="7">The sequence shown here is derived from an EMBL/GenBank/DDBJ whole genome shotgun (WGS) entry which is preliminary data.</text>
</comment>
<reference evidence="7 8" key="1">
    <citation type="submission" date="2016-05" db="EMBL/GenBank/DDBJ databases">
        <title>Paenibacillus sp. 1ZS3-15 nov., isolated from the rhizosphere soil.</title>
        <authorList>
            <person name="Zhang X.X."/>
            <person name="Zhang J."/>
        </authorList>
    </citation>
    <scope>NUCLEOTIDE SEQUENCE [LARGE SCALE GENOMIC DNA]</scope>
    <source>
        <strain evidence="7 8">1ZS3-15</strain>
    </source>
</reference>
<accession>A0A197ZX47</accession>
<dbReference type="PANTHER" id="PTHR12001:SF69">
    <property type="entry name" value="ALL TRANS-POLYPRENYL-DIPHOSPHATE SYNTHASE PDSS1"/>
    <property type="match status" value="1"/>
</dbReference>
<evidence type="ECO:0000256" key="4">
    <source>
        <dbReference type="ARBA" id="ARBA00022723"/>
    </source>
</evidence>
<evidence type="ECO:0000313" key="8">
    <source>
        <dbReference type="Proteomes" id="UP000078454"/>
    </source>
</evidence>
<dbReference type="Pfam" id="PF00348">
    <property type="entry name" value="polyprenyl_synt"/>
    <property type="match status" value="1"/>
</dbReference>